<keyword evidence="3" id="KW-0677">Repeat</keyword>
<dbReference type="WBParaSite" id="TREG1_24600.1">
    <property type="protein sequence ID" value="TREG1_24600.1"/>
    <property type="gene ID" value="TREG1_24600"/>
</dbReference>
<dbReference type="InterPro" id="IPR052803">
    <property type="entry name" value="Cilium-Associated_Jouberin"/>
</dbReference>
<accession>A0AA85JHA8</accession>
<name>A0AA85JHA8_TRIRE</name>
<reference evidence="8" key="1">
    <citation type="submission" date="2022-06" db="EMBL/GenBank/DDBJ databases">
        <authorList>
            <person name="Berger JAMES D."/>
            <person name="Berger JAMES D."/>
        </authorList>
    </citation>
    <scope>NUCLEOTIDE SEQUENCE [LARGE SCALE GENOMIC DNA]</scope>
</reference>
<keyword evidence="2 5" id="KW-0853">WD repeat</keyword>
<feature type="repeat" description="WD" evidence="5">
    <location>
        <begin position="640"/>
        <end position="668"/>
    </location>
</feature>
<feature type="compositionally biased region" description="Polar residues" evidence="6">
    <location>
        <begin position="941"/>
        <end position="965"/>
    </location>
</feature>
<evidence type="ECO:0000256" key="6">
    <source>
        <dbReference type="SAM" id="MobiDB-lite"/>
    </source>
</evidence>
<evidence type="ECO:0000256" key="2">
    <source>
        <dbReference type="ARBA" id="ARBA00022574"/>
    </source>
</evidence>
<dbReference type="PANTHER" id="PTHR44499">
    <property type="entry name" value="JOUBERIN"/>
    <property type="match status" value="1"/>
</dbReference>
<dbReference type="SMART" id="SM00320">
    <property type="entry name" value="WD40"/>
    <property type="match status" value="5"/>
</dbReference>
<dbReference type="Gene3D" id="2.130.10.10">
    <property type="entry name" value="YVTN repeat-like/Quinoprotein amine dehydrogenase"/>
    <property type="match status" value="1"/>
</dbReference>
<evidence type="ECO:0000256" key="1">
    <source>
        <dbReference type="ARBA" id="ARBA00022443"/>
    </source>
</evidence>
<dbReference type="SUPFAM" id="SSF50978">
    <property type="entry name" value="WD40 repeat-like"/>
    <property type="match status" value="1"/>
</dbReference>
<evidence type="ECO:0000256" key="3">
    <source>
        <dbReference type="ARBA" id="ARBA00022737"/>
    </source>
</evidence>
<reference evidence="9" key="2">
    <citation type="submission" date="2023-11" db="UniProtKB">
        <authorList>
            <consortium name="WormBaseParasite"/>
        </authorList>
    </citation>
    <scope>IDENTIFICATION</scope>
</reference>
<dbReference type="InterPro" id="IPR019775">
    <property type="entry name" value="WD40_repeat_CS"/>
</dbReference>
<dbReference type="AlphaFoldDB" id="A0AA85JHA8"/>
<evidence type="ECO:0000313" key="8">
    <source>
        <dbReference type="Proteomes" id="UP000050795"/>
    </source>
</evidence>
<organism evidence="8 9">
    <name type="scientific">Trichobilharzia regenti</name>
    <name type="common">Nasal bird schistosome</name>
    <dbReference type="NCBI Taxonomy" id="157069"/>
    <lineage>
        <taxon>Eukaryota</taxon>
        <taxon>Metazoa</taxon>
        <taxon>Spiralia</taxon>
        <taxon>Lophotrochozoa</taxon>
        <taxon>Platyhelminthes</taxon>
        <taxon>Trematoda</taxon>
        <taxon>Digenea</taxon>
        <taxon>Strigeidida</taxon>
        <taxon>Schistosomatoidea</taxon>
        <taxon>Schistosomatidae</taxon>
        <taxon>Trichobilharzia</taxon>
    </lineage>
</organism>
<dbReference type="Gene3D" id="2.30.30.40">
    <property type="entry name" value="SH3 Domains"/>
    <property type="match status" value="1"/>
</dbReference>
<dbReference type="InterPro" id="IPR036322">
    <property type="entry name" value="WD40_repeat_dom_sf"/>
</dbReference>
<dbReference type="InterPro" id="IPR036028">
    <property type="entry name" value="SH3-like_dom_sf"/>
</dbReference>
<protein>
    <recommendedName>
        <fullName evidence="7">SH3 domain-containing protein</fullName>
    </recommendedName>
</protein>
<evidence type="ECO:0000259" key="7">
    <source>
        <dbReference type="PROSITE" id="PS50002"/>
    </source>
</evidence>
<dbReference type="PROSITE" id="PS00678">
    <property type="entry name" value="WD_REPEATS_1"/>
    <property type="match status" value="1"/>
</dbReference>
<feature type="region of interest" description="Disordered" evidence="6">
    <location>
        <begin position="930"/>
        <end position="983"/>
    </location>
</feature>
<dbReference type="Proteomes" id="UP000050795">
    <property type="component" value="Unassembled WGS sequence"/>
</dbReference>
<feature type="domain" description="SH3" evidence="7">
    <location>
        <begin position="821"/>
        <end position="882"/>
    </location>
</feature>
<dbReference type="InterPro" id="IPR015943">
    <property type="entry name" value="WD40/YVTN_repeat-like_dom_sf"/>
</dbReference>
<dbReference type="GO" id="GO:0044458">
    <property type="term" value="P:motile cilium assembly"/>
    <property type="evidence" value="ECO:0007669"/>
    <property type="project" value="TreeGrafter"/>
</dbReference>
<keyword evidence="1 4" id="KW-0728">SH3 domain</keyword>
<dbReference type="InterPro" id="IPR001680">
    <property type="entry name" value="WD40_rpt"/>
</dbReference>
<dbReference type="PROSITE" id="PS50002">
    <property type="entry name" value="SH3"/>
    <property type="match status" value="1"/>
</dbReference>
<dbReference type="InterPro" id="IPR001452">
    <property type="entry name" value="SH3_domain"/>
</dbReference>
<dbReference type="PRINTS" id="PR00452">
    <property type="entry name" value="SH3DOMAIN"/>
</dbReference>
<feature type="repeat" description="WD" evidence="5">
    <location>
        <begin position="527"/>
        <end position="568"/>
    </location>
</feature>
<evidence type="ECO:0000256" key="5">
    <source>
        <dbReference type="PROSITE-ProRule" id="PRU00221"/>
    </source>
</evidence>
<feature type="repeat" description="WD" evidence="5">
    <location>
        <begin position="426"/>
        <end position="440"/>
    </location>
</feature>
<dbReference type="InterPro" id="IPR020472">
    <property type="entry name" value="WD40_PAC1"/>
</dbReference>
<dbReference type="PANTHER" id="PTHR44499:SF1">
    <property type="entry name" value="JOUBERIN"/>
    <property type="match status" value="1"/>
</dbReference>
<dbReference type="Pfam" id="PF00400">
    <property type="entry name" value="WD40"/>
    <property type="match status" value="4"/>
</dbReference>
<dbReference type="Pfam" id="PF00018">
    <property type="entry name" value="SH3_1"/>
    <property type="match status" value="1"/>
</dbReference>
<dbReference type="PROSITE" id="PS50082">
    <property type="entry name" value="WD_REPEATS_2"/>
    <property type="match status" value="3"/>
</dbReference>
<dbReference type="SUPFAM" id="SSF50044">
    <property type="entry name" value="SH3-domain"/>
    <property type="match status" value="1"/>
</dbReference>
<evidence type="ECO:0000313" key="9">
    <source>
        <dbReference type="WBParaSite" id="TREG1_24600.1"/>
    </source>
</evidence>
<dbReference type="PRINTS" id="PR00320">
    <property type="entry name" value="GPROTEINBRPT"/>
</dbReference>
<dbReference type="GO" id="GO:0036064">
    <property type="term" value="C:ciliary basal body"/>
    <property type="evidence" value="ECO:0007669"/>
    <property type="project" value="TreeGrafter"/>
</dbReference>
<dbReference type="SMART" id="SM00326">
    <property type="entry name" value="SH3"/>
    <property type="match status" value="1"/>
</dbReference>
<evidence type="ECO:0000256" key="4">
    <source>
        <dbReference type="PROSITE-ProRule" id="PRU00192"/>
    </source>
</evidence>
<keyword evidence="8" id="KW-1185">Reference proteome</keyword>
<proteinExistence type="predicted"/>
<sequence>MDTGTEDYLKINNNNSTLQENAVPILPTDTKVVNTKYQDLLMPVWDDVILIDQRFDKITSNKNSILFFEILDTAESIYENNSSNHEISAERSIHSFMVAWAFLRLRNSNGELNTGHKKQRLQLYEPIIKKSLNSIEKKLGSLPLGKVSTLSALQKSQLMKNNCPNILEYNSMESGYHLLSCWKSGNRYRVPYPSSLYVTVKAVFKTERMKNQMHEKSLHKMTKLSEQPPALSMIDLNESGVPIINSISDNDEDATNVMNTEISELMELQNSWLRRSSQPCRIPNKLVGYGITTHMHLNSDNNDLSTDRTSKNQNLLPMTKSYGAQCLSFSPDGKWLAAGVIRHFMPSGTTGYYSDNKLNRMDCSILIYKFPFSGKRSQPTLELAGHSDIIYSLDWAKTPIFQNSNNRSDETSPRKISGDTKVFWILASGSADGTVRVWRLHLTKLYRKTVGEYIPVSYSDTKTNRELISTPIQCSIQTYVYRTRWTRISKYSNFLNSAHLLATGCYDRNIRLWSIKHSQAQLLQELNGVHKSHINSLTFDKNGSHIYSGDASGLIVVWQKTNSQRNQVKSHSKWIFEKKIEVRELEMCVINHLEFHPTMNLLLVHTRDNCLKMLDLRSDFITTRFHGALNNTELLRSCISPCGTFLFSGSEDENVYVWNVNTGDQVEIYENLLLPGSVTSISYHPTGNVIAFSAVGPDSPVIVYAYDIKASKLSQPRSNDEIFQIQGEYVDSTEAPPDILTSHVKFKQRSAERILLAMSKLESVLNFSKPLTYSFDNQNNLHELEWRPTYTVIDETSNQRNLAKTFDSTFASPSQLHTLGGKANQFTVLYDYQAQRSDELNLNRGDIVKILYKDTPKWWMAKLLRTGQEGFIPANYVSEFSGEVNASSRQIAPINTEKPSNVLRTNLNSQSQFPSEKINRSEMVQNNNLPSRYFNKADGSNYDSVDSQTKPRTSDNSNEQSNANNLVLMKKRKSSARPLPTLS</sequence>